<evidence type="ECO:0000259" key="1">
    <source>
        <dbReference type="Pfam" id="PF09537"/>
    </source>
</evidence>
<evidence type="ECO:0000313" key="3">
    <source>
        <dbReference type="Proteomes" id="UP000251241"/>
    </source>
</evidence>
<feature type="domain" description="DUF2383" evidence="1">
    <location>
        <begin position="12"/>
        <end position="118"/>
    </location>
</feature>
<evidence type="ECO:0000313" key="2">
    <source>
        <dbReference type="EMBL" id="SPZ84641.1"/>
    </source>
</evidence>
<name>A0A2X2IWX4_SPHMU</name>
<dbReference type="InterPro" id="IPR012347">
    <property type="entry name" value="Ferritin-like"/>
</dbReference>
<dbReference type="GeneID" id="97180633"/>
<accession>A0A2X2IWX4</accession>
<dbReference type="AlphaFoldDB" id="A0A2X2IWX4"/>
<dbReference type="Proteomes" id="UP000251241">
    <property type="component" value="Unassembled WGS sequence"/>
</dbReference>
<dbReference type="InterPro" id="IPR011971">
    <property type="entry name" value="CHP02284"/>
</dbReference>
<protein>
    <submittedName>
        <fullName evidence="2">Domain of uncharacterized function (DUF2383)</fullName>
    </submittedName>
</protein>
<sequence>MENNTINDRTLISDLIQINNDRIAGYQKAVEIATRLHLEHLNNTFIEFMNQSEVFIEELKPYLAPREDDSIGGTMIIGKLFRIWMEIKSAISGNDERSLLCSCEQGEDAFTHTYKDVVDHEDWEISHDLLLLIEKQLGIQLEAHEYIKTLRDKATTS</sequence>
<proteinExistence type="predicted"/>
<dbReference type="Pfam" id="PF09537">
    <property type="entry name" value="DUF2383"/>
    <property type="match status" value="1"/>
</dbReference>
<dbReference type="NCBIfam" id="TIGR02284">
    <property type="entry name" value="PA2169 family four-helix-bundle protein"/>
    <property type="match status" value="1"/>
</dbReference>
<reference evidence="2 3" key="1">
    <citation type="submission" date="2018-06" db="EMBL/GenBank/DDBJ databases">
        <authorList>
            <consortium name="Pathogen Informatics"/>
            <person name="Doyle S."/>
        </authorList>
    </citation>
    <scope>NUCLEOTIDE SEQUENCE [LARGE SCALE GENOMIC DNA]</scope>
    <source>
        <strain evidence="2 3">NCTC11343</strain>
    </source>
</reference>
<dbReference type="InterPro" id="IPR019052">
    <property type="entry name" value="DUF2383"/>
</dbReference>
<organism evidence="2 3">
    <name type="scientific">Sphingobacterium multivorum</name>
    <dbReference type="NCBI Taxonomy" id="28454"/>
    <lineage>
        <taxon>Bacteria</taxon>
        <taxon>Pseudomonadati</taxon>
        <taxon>Bacteroidota</taxon>
        <taxon>Sphingobacteriia</taxon>
        <taxon>Sphingobacteriales</taxon>
        <taxon>Sphingobacteriaceae</taxon>
        <taxon>Sphingobacterium</taxon>
    </lineage>
</organism>
<dbReference type="RefSeq" id="WP_112374079.1">
    <property type="nucleotide sequence ID" value="NZ_CP069793.1"/>
</dbReference>
<dbReference type="EMBL" id="UAUU01000003">
    <property type="protein sequence ID" value="SPZ84641.1"/>
    <property type="molecule type" value="Genomic_DNA"/>
</dbReference>
<dbReference type="Gene3D" id="1.20.1260.10">
    <property type="match status" value="1"/>
</dbReference>
<gene>
    <name evidence="2" type="ORF">NCTC11343_01185</name>
</gene>